<evidence type="ECO:0000256" key="1">
    <source>
        <dbReference type="SAM" id="MobiDB-lite"/>
    </source>
</evidence>
<evidence type="ECO:0000313" key="3">
    <source>
        <dbReference type="Proteomes" id="UP000242683"/>
    </source>
</evidence>
<evidence type="ECO:0000313" key="2">
    <source>
        <dbReference type="EMBL" id="OUJ04227.1"/>
    </source>
</evidence>
<organism evidence="2 3">
    <name type="scientific">Acetobacter malorum</name>
    <dbReference type="NCBI Taxonomy" id="178901"/>
    <lineage>
        <taxon>Bacteria</taxon>
        <taxon>Pseudomonadati</taxon>
        <taxon>Pseudomonadota</taxon>
        <taxon>Alphaproteobacteria</taxon>
        <taxon>Acetobacterales</taxon>
        <taxon>Acetobacteraceae</taxon>
        <taxon>Acetobacter</taxon>
    </lineage>
</organism>
<feature type="compositionally biased region" description="Basic residues" evidence="1">
    <location>
        <begin position="157"/>
        <end position="170"/>
    </location>
</feature>
<proteinExistence type="predicted"/>
<dbReference type="Proteomes" id="UP000242683">
    <property type="component" value="Unassembled WGS sequence"/>
</dbReference>
<accession>A0A1Y3G307</accession>
<feature type="compositionally biased region" description="Basic and acidic residues" evidence="1">
    <location>
        <begin position="129"/>
        <end position="151"/>
    </location>
</feature>
<dbReference type="AlphaFoldDB" id="A0A1Y3G307"/>
<name>A0A1Y3G307_9PROT</name>
<sequence length="170" mass="19322">MRKWIKLDISLFLLLLISSSETRGLRCKAPLHPLIRAVVPEKMVLPLGEGVSDLPGAVSALRRDRNWRYGSCPHGETEREIRSQGITPGRGDRARLDQAFQRGAKSDPRYTGMGHQRRQRHATSVMTEAAEHGEDTRSERIVSEKGARYHDTPPSSRLRHLRAAVRKERR</sequence>
<feature type="region of interest" description="Disordered" evidence="1">
    <location>
        <begin position="73"/>
        <end position="170"/>
    </location>
</feature>
<gene>
    <name evidence="2" type="ORF">HK23_09860</name>
</gene>
<dbReference type="EMBL" id="JOPG01000035">
    <property type="protein sequence ID" value="OUJ04227.1"/>
    <property type="molecule type" value="Genomic_DNA"/>
</dbReference>
<protein>
    <submittedName>
        <fullName evidence="2">Uncharacterized protein</fullName>
    </submittedName>
</protein>
<comment type="caution">
    <text evidence="2">The sequence shown here is derived from an EMBL/GenBank/DDBJ whole genome shotgun (WGS) entry which is preliminary data.</text>
</comment>
<reference evidence="3" key="1">
    <citation type="submission" date="2014-06" db="EMBL/GenBank/DDBJ databases">
        <authorList>
            <person name="Winans N.J."/>
            <person name="Newell P.D."/>
            <person name="Douglas A.E."/>
        </authorList>
    </citation>
    <scope>NUCLEOTIDE SEQUENCE [LARGE SCALE GENOMIC DNA]</scope>
    <source>
        <strain evidence="3">DsW_057</strain>
    </source>
</reference>